<dbReference type="PANTHER" id="PTHR30118">
    <property type="entry name" value="HTH-TYPE TRANSCRIPTIONAL REGULATOR LEUO-RELATED"/>
    <property type="match status" value="1"/>
</dbReference>
<dbReference type="Pfam" id="PF00126">
    <property type="entry name" value="HTH_1"/>
    <property type="match status" value="1"/>
</dbReference>
<comment type="similarity">
    <text evidence="1">Belongs to the LysR transcriptional regulatory family.</text>
</comment>
<sequence>MLHSNYLKQLDLQDIVVFINLMEQRSAKLTSELMNISQPTVSYCLKRLRGCFNDTLFFSSQGILLPTTKAERIMPYLKMIVESVNHCAENKICAPTVVKKVWQICAPEYFELFLLPLTLASVARDHTNLSLNMERLRHELPIYRLISGDVDIAVGFGPGYHQMHPELEWQPILDDKFVCVTSQPGNTPKGAMSIEKFCAAPHVFPKPWLSEKNMVDSWLEKIGCSRRVLAQANSYQACVNIVAEVPSILALPARLLPFLRIPEEVRVCKPPLGFPTFTLDIIWARERSKIQEIHNLRGLIQKVSDAYSSDK</sequence>
<dbReference type="GO" id="GO:0003700">
    <property type="term" value="F:DNA-binding transcription factor activity"/>
    <property type="evidence" value="ECO:0007669"/>
    <property type="project" value="InterPro"/>
</dbReference>
<proteinExistence type="inferred from homology"/>
<dbReference type="InterPro" id="IPR000847">
    <property type="entry name" value="LysR_HTH_N"/>
</dbReference>
<evidence type="ECO:0000256" key="1">
    <source>
        <dbReference type="ARBA" id="ARBA00009437"/>
    </source>
</evidence>
<protein>
    <submittedName>
        <fullName evidence="6">Transcriptional regulator, LysR family</fullName>
    </submittedName>
</protein>
<feature type="domain" description="HTH lysR-type" evidence="5">
    <location>
        <begin position="10"/>
        <end position="67"/>
    </location>
</feature>
<dbReference type="InterPro" id="IPR036390">
    <property type="entry name" value="WH_DNA-bd_sf"/>
</dbReference>
<dbReference type="PROSITE" id="PS50931">
    <property type="entry name" value="HTH_LYSR"/>
    <property type="match status" value="1"/>
</dbReference>
<dbReference type="InterPro" id="IPR050389">
    <property type="entry name" value="LysR-type_TF"/>
</dbReference>
<accession>A0A077PXJ8</accession>
<reference evidence="6" key="1">
    <citation type="submission" date="2013-07" db="EMBL/GenBank/DDBJ databases">
        <title>Sub-species coevolution in mutualistic symbiosis.</title>
        <authorList>
            <person name="Murfin K."/>
            <person name="Klassen J."/>
            <person name="Lee M."/>
            <person name="Forst S."/>
            <person name="Stock P."/>
            <person name="Goodrich-Blair H."/>
        </authorList>
    </citation>
    <scope>NUCLEOTIDE SEQUENCE [LARGE SCALE GENOMIC DNA]</scope>
    <source>
        <strain evidence="6">Kraussei Becker Underwood</strain>
    </source>
</reference>
<comment type="caution">
    <text evidence="6">The sequence shown here is derived from an EMBL/GenBank/DDBJ whole genome shotgun (WGS) entry which is preliminary data.</text>
</comment>
<dbReference type="Gene3D" id="3.40.190.10">
    <property type="entry name" value="Periplasmic binding protein-like II"/>
    <property type="match status" value="2"/>
</dbReference>
<dbReference type="CDD" id="cd08417">
    <property type="entry name" value="PBP2_Nitroaromatics_like"/>
    <property type="match status" value="1"/>
</dbReference>
<name>A0A077PXJ8_XENBV</name>
<dbReference type="InterPro" id="IPR037402">
    <property type="entry name" value="YidZ_PBP2"/>
</dbReference>
<evidence type="ECO:0000256" key="3">
    <source>
        <dbReference type="ARBA" id="ARBA00023125"/>
    </source>
</evidence>
<evidence type="ECO:0000313" key="6">
    <source>
        <dbReference type="EMBL" id="CDH24574.1"/>
    </source>
</evidence>
<evidence type="ECO:0000256" key="2">
    <source>
        <dbReference type="ARBA" id="ARBA00023015"/>
    </source>
</evidence>
<dbReference type="Proteomes" id="UP000028493">
    <property type="component" value="Unassembled WGS sequence"/>
</dbReference>
<keyword evidence="4" id="KW-0804">Transcription</keyword>
<evidence type="ECO:0000259" key="5">
    <source>
        <dbReference type="PROSITE" id="PS50931"/>
    </source>
</evidence>
<dbReference type="SUPFAM" id="SSF53850">
    <property type="entry name" value="Periplasmic binding protein-like II"/>
    <property type="match status" value="1"/>
</dbReference>
<dbReference type="HOGENOM" id="CLU_039613_39_0_6"/>
<organism evidence="6 7">
    <name type="scientific">Xenorhabdus bovienii str. kraussei Becker Underwood</name>
    <dbReference type="NCBI Taxonomy" id="1398204"/>
    <lineage>
        <taxon>Bacteria</taxon>
        <taxon>Pseudomonadati</taxon>
        <taxon>Pseudomonadota</taxon>
        <taxon>Gammaproteobacteria</taxon>
        <taxon>Enterobacterales</taxon>
        <taxon>Morganellaceae</taxon>
        <taxon>Xenorhabdus</taxon>
    </lineage>
</organism>
<dbReference type="EMBL" id="CBSZ010000220">
    <property type="protein sequence ID" value="CDH24574.1"/>
    <property type="molecule type" value="Genomic_DNA"/>
</dbReference>
<dbReference type="InterPro" id="IPR036388">
    <property type="entry name" value="WH-like_DNA-bd_sf"/>
</dbReference>
<dbReference type="RefSeq" id="WP_038196915.1">
    <property type="nucleotide sequence ID" value="NZ_CAWLXS010000289.1"/>
</dbReference>
<evidence type="ECO:0000313" key="7">
    <source>
        <dbReference type="Proteomes" id="UP000028493"/>
    </source>
</evidence>
<dbReference type="SUPFAM" id="SSF46785">
    <property type="entry name" value="Winged helix' DNA-binding domain"/>
    <property type="match status" value="1"/>
</dbReference>
<evidence type="ECO:0000256" key="4">
    <source>
        <dbReference type="ARBA" id="ARBA00023163"/>
    </source>
</evidence>
<dbReference type="InterPro" id="IPR005119">
    <property type="entry name" value="LysR_subst-bd"/>
</dbReference>
<gene>
    <name evidence="6" type="ORF">XBKB1_2970023</name>
</gene>
<keyword evidence="3" id="KW-0238">DNA-binding</keyword>
<keyword evidence="2" id="KW-0805">Transcription regulation</keyword>
<dbReference type="AlphaFoldDB" id="A0A077PXJ8"/>
<dbReference type="GO" id="GO:0003677">
    <property type="term" value="F:DNA binding"/>
    <property type="evidence" value="ECO:0007669"/>
    <property type="project" value="UniProtKB-KW"/>
</dbReference>
<dbReference type="Pfam" id="PF03466">
    <property type="entry name" value="LysR_substrate"/>
    <property type="match status" value="1"/>
</dbReference>
<dbReference type="PANTHER" id="PTHR30118:SF15">
    <property type="entry name" value="TRANSCRIPTIONAL REGULATORY PROTEIN"/>
    <property type="match status" value="1"/>
</dbReference>
<dbReference type="Gene3D" id="1.10.10.10">
    <property type="entry name" value="Winged helix-like DNA-binding domain superfamily/Winged helix DNA-binding domain"/>
    <property type="match status" value="1"/>
</dbReference>